<dbReference type="InterPro" id="IPR038901">
    <property type="entry name" value="HEXDC-like"/>
</dbReference>
<dbReference type="Pfam" id="PF02838">
    <property type="entry name" value="Glyco_hydro_20b"/>
    <property type="match status" value="1"/>
</dbReference>
<dbReference type="EMBL" id="JANIPJ010000010">
    <property type="protein sequence ID" value="MCR2805244.1"/>
    <property type="molecule type" value="Genomic_DNA"/>
</dbReference>
<feature type="region of interest" description="Disordered" evidence="5">
    <location>
        <begin position="62"/>
        <end position="85"/>
    </location>
</feature>
<dbReference type="Pfam" id="PF00728">
    <property type="entry name" value="Glyco_hydro_20"/>
    <property type="match status" value="1"/>
</dbReference>
<dbReference type="AlphaFoldDB" id="A0A9X2MS92"/>
<dbReference type="Gene3D" id="3.30.379.10">
    <property type="entry name" value="Chitobiase/beta-hexosaminidase domain 2-like"/>
    <property type="match status" value="1"/>
</dbReference>
<evidence type="ECO:0000256" key="5">
    <source>
        <dbReference type="SAM" id="MobiDB-lite"/>
    </source>
</evidence>
<evidence type="ECO:0000256" key="2">
    <source>
        <dbReference type="ARBA" id="ARBA00022801"/>
    </source>
</evidence>
<dbReference type="PRINTS" id="PR00738">
    <property type="entry name" value="GLHYDRLASE20"/>
</dbReference>
<evidence type="ECO:0000313" key="9">
    <source>
        <dbReference type="Proteomes" id="UP001141950"/>
    </source>
</evidence>
<evidence type="ECO:0000259" key="6">
    <source>
        <dbReference type="Pfam" id="PF00728"/>
    </source>
</evidence>
<reference evidence="8" key="1">
    <citation type="submission" date="2022-08" db="EMBL/GenBank/DDBJ databases">
        <title>The genomic sequence of strain Paenibacillus sp. SCIV0701.</title>
        <authorList>
            <person name="Zhao H."/>
        </authorList>
    </citation>
    <scope>NUCLEOTIDE SEQUENCE</scope>
    <source>
        <strain evidence="8">SCIV0701</strain>
    </source>
</reference>
<proteinExistence type="inferred from homology"/>
<dbReference type="PANTHER" id="PTHR21040:SF8">
    <property type="entry name" value="BCDNA.GH04120"/>
    <property type="match status" value="1"/>
</dbReference>
<evidence type="ECO:0000313" key="8">
    <source>
        <dbReference type="EMBL" id="MCR2805244.1"/>
    </source>
</evidence>
<dbReference type="Gene3D" id="3.20.20.80">
    <property type="entry name" value="Glycosidases"/>
    <property type="match status" value="1"/>
</dbReference>
<keyword evidence="9" id="KW-1185">Reference proteome</keyword>
<feature type="compositionally biased region" description="Basic and acidic residues" evidence="5">
    <location>
        <begin position="67"/>
        <end position="81"/>
    </location>
</feature>
<gene>
    <name evidence="8" type="ORF">NQZ67_15260</name>
</gene>
<evidence type="ECO:0000256" key="3">
    <source>
        <dbReference type="ARBA" id="ARBA00023295"/>
    </source>
</evidence>
<evidence type="ECO:0000259" key="7">
    <source>
        <dbReference type="Pfam" id="PF02838"/>
    </source>
</evidence>
<evidence type="ECO:0000256" key="1">
    <source>
        <dbReference type="ARBA" id="ARBA00006285"/>
    </source>
</evidence>
<feature type="domain" description="Glycoside hydrolase family 20 catalytic" evidence="6">
    <location>
        <begin position="146"/>
        <end position="354"/>
    </location>
</feature>
<protein>
    <submittedName>
        <fullName evidence="8">Beta-N-acetylhexosaminidase</fullName>
    </submittedName>
</protein>
<evidence type="ECO:0000256" key="4">
    <source>
        <dbReference type="PIRSR" id="PIRSR625705-1"/>
    </source>
</evidence>
<comment type="similarity">
    <text evidence="1">Belongs to the glycosyl hydrolase 20 family.</text>
</comment>
<dbReference type="SUPFAM" id="SSF55545">
    <property type="entry name" value="beta-N-acetylhexosaminidase-like domain"/>
    <property type="match status" value="1"/>
</dbReference>
<keyword evidence="2" id="KW-0378">Hydrolase</keyword>
<sequence length="604" mass="70446">MISLIPQTKQWIMKEGAGFASAGPLAAELRLEREDPRLERQCHRLFPGVAVQVETASAGSGYSARIGRTDGQDAGSRKPADEQDWPMAAGKREGYRLRIDENGAAIWAPDAAGLFYGLQTFRQLMEQSDTMPAGTIADWPDTALRCMNYDLRQTYSKPERLVAYLADFARYKVNGLLIEYEDKFPFETYPELVHPNHALSREQFEELKREAHEHFIEIIPLQQSFGHLEYVLRHDKYKHLRETEKSLGELCPSREESYGLVTGLLAEMMDRHPESRYIHLGCDEVYSLCECEMCREQYDGVRERAFIAFLNRLIAFTADRGKTPIFWHDMLDKCPEEELSRLDKRGIAMIWIYNGRNIDSEVSALTLKFRKLGIEVMGAPAVRSFDWAEHQNYPVIVNRVDNLLQWTETSERLGIDCMVATNWTGPFSLGMPYGVFETTWYPMLLHADLCWNRGSDPATFIDRFLYQFHGIEPEVGHAKLGNYRIEDYYDIIWKLRDEVRLNRDYAELIAIMHDYEKATDRSRAIHKYLYRWELFPGDAAERRSLLNNYQRNHRGREDVRPRMRAALERYQPSDMAAHFVSSRFYLHDYLEKTIYRELGMNLEE</sequence>
<dbReference type="InterPro" id="IPR015882">
    <property type="entry name" value="HEX_bac_N"/>
</dbReference>
<dbReference type="InterPro" id="IPR015883">
    <property type="entry name" value="Glyco_hydro_20_cat"/>
</dbReference>
<dbReference type="InterPro" id="IPR029018">
    <property type="entry name" value="Hex-like_dom2"/>
</dbReference>
<comment type="caution">
    <text evidence="8">The sequence shown here is derived from an EMBL/GenBank/DDBJ whole genome shotgun (WGS) entry which is preliminary data.</text>
</comment>
<dbReference type="PANTHER" id="PTHR21040">
    <property type="entry name" value="BCDNA.GH04120"/>
    <property type="match status" value="1"/>
</dbReference>
<dbReference type="InterPro" id="IPR025705">
    <property type="entry name" value="Beta_hexosaminidase_sua/sub"/>
</dbReference>
<dbReference type="RefSeq" id="WP_257447334.1">
    <property type="nucleotide sequence ID" value="NZ_JANIPJ010000010.1"/>
</dbReference>
<dbReference type="InterPro" id="IPR017853">
    <property type="entry name" value="GH"/>
</dbReference>
<accession>A0A9X2MS92</accession>
<dbReference type="GO" id="GO:0004563">
    <property type="term" value="F:beta-N-acetylhexosaminidase activity"/>
    <property type="evidence" value="ECO:0007669"/>
    <property type="project" value="InterPro"/>
</dbReference>
<keyword evidence="3" id="KW-0326">Glycosidase</keyword>
<dbReference type="SUPFAM" id="SSF51445">
    <property type="entry name" value="(Trans)glycosidases"/>
    <property type="match status" value="1"/>
</dbReference>
<name>A0A9X2MS92_9BACL</name>
<organism evidence="8 9">
    <name type="scientific">Paenibacillus soyae</name>
    <dbReference type="NCBI Taxonomy" id="2969249"/>
    <lineage>
        <taxon>Bacteria</taxon>
        <taxon>Bacillati</taxon>
        <taxon>Bacillota</taxon>
        <taxon>Bacilli</taxon>
        <taxon>Bacillales</taxon>
        <taxon>Paenibacillaceae</taxon>
        <taxon>Paenibacillus</taxon>
    </lineage>
</organism>
<dbReference type="Proteomes" id="UP001141950">
    <property type="component" value="Unassembled WGS sequence"/>
</dbReference>
<dbReference type="GO" id="GO:0005975">
    <property type="term" value="P:carbohydrate metabolic process"/>
    <property type="evidence" value="ECO:0007669"/>
    <property type="project" value="InterPro"/>
</dbReference>
<feature type="domain" description="Beta-hexosaminidase bacterial type N-terminal" evidence="7">
    <location>
        <begin position="2"/>
        <end position="139"/>
    </location>
</feature>
<feature type="active site" description="Proton donor" evidence="4">
    <location>
        <position position="284"/>
    </location>
</feature>